<dbReference type="PANTHER" id="PTHR34971">
    <property type="entry name" value="PHOTOSYSTEM II REACTION CENTER PROTEIN Z"/>
    <property type="match status" value="1"/>
</dbReference>
<evidence type="ECO:0000256" key="2">
    <source>
        <dbReference type="ARBA" id="ARBA00008367"/>
    </source>
</evidence>
<dbReference type="GO" id="GO:0015979">
    <property type="term" value="P:photosynthesis"/>
    <property type="evidence" value="ECO:0007669"/>
    <property type="project" value="UniProtKB-UniRule"/>
</dbReference>
<dbReference type="Gene3D" id="1.10.287.740">
    <property type="entry name" value="Photosystem II PsbZ, reaction centre"/>
    <property type="match status" value="1"/>
</dbReference>
<feature type="transmembrane region" description="Helical" evidence="12">
    <location>
        <begin position="69"/>
        <end position="92"/>
    </location>
</feature>
<evidence type="ECO:0000313" key="14">
    <source>
        <dbReference type="Proteomes" id="UP000299367"/>
    </source>
</evidence>
<reference evidence="14" key="1">
    <citation type="submission" date="2019-02" db="EMBL/GenBank/DDBJ databases">
        <title>Draft genome sequence of Dolichospermum planctonicum NIES-80.</title>
        <authorList>
            <person name="Yamaguchi H."/>
            <person name="Suzuki S."/>
            <person name="Kawachi M."/>
        </authorList>
    </citation>
    <scope>NUCLEOTIDE SEQUENCE [LARGE SCALE GENOMIC DNA]</scope>
    <source>
        <strain evidence="14">NIES-80</strain>
    </source>
</reference>
<evidence type="ECO:0000256" key="10">
    <source>
        <dbReference type="HAMAP-Rule" id="MF_00644"/>
    </source>
</evidence>
<dbReference type="GO" id="GO:0031676">
    <property type="term" value="C:plasma membrane-derived thylakoid membrane"/>
    <property type="evidence" value="ECO:0007669"/>
    <property type="project" value="UniProtKB-SubCell"/>
</dbReference>
<dbReference type="Pfam" id="PF01737">
    <property type="entry name" value="Ycf9"/>
    <property type="match status" value="1"/>
</dbReference>
<dbReference type="PANTHER" id="PTHR34971:SF2">
    <property type="entry name" value="PHOTOSYSTEM II REACTION CENTER PROTEIN Z"/>
    <property type="match status" value="1"/>
</dbReference>
<evidence type="ECO:0000313" key="13">
    <source>
        <dbReference type="EMBL" id="GCL43982.1"/>
    </source>
</evidence>
<evidence type="ECO:0000256" key="8">
    <source>
        <dbReference type="ARBA" id="ARBA00023136"/>
    </source>
</evidence>
<keyword evidence="7 10" id="KW-0793">Thylakoid</keyword>
<accession>A0A480AHZ4</accession>
<evidence type="ECO:0000256" key="5">
    <source>
        <dbReference type="ARBA" id="ARBA00022692"/>
    </source>
</evidence>
<organism evidence="13 14">
    <name type="scientific">Dolichospermum planctonicum</name>
    <dbReference type="NCBI Taxonomy" id="136072"/>
    <lineage>
        <taxon>Bacteria</taxon>
        <taxon>Bacillati</taxon>
        <taxon>Cyanobacteriota</taxon>
        <taxon>Cyanophyceae</taxon>
        <taxon>Nostocales</taxon>
        <taxon>Aphanizomenonaceae</taxon>
        <taxon>Dolichospermum</taxon>
    </lineage>
</organism>
<dbReference type="GO" id="GO:0042549">
    <property type="term" value="P:photosystem II stabilization"/>
    <property type="evidence" value="ECO:0007669"/>
    <property type="project" value="InterPro"/>
</dbReference>
<dbReference type="HAMAP" id="MF_00644">
    <property type="entry name" value="PSII_PsbZ"/>
    <property type="match status" value="1"/>
</dbReference>
<keyword evidence="8 10" id="KW-0472">Membrane</keyword>
<comment type="subunit">
    <text evidence="10">PSII is composed of 1 copy each of membrane proteins PsbA, PsbB, PsbC, PsbD, PsbE, PsbF, PsbH, PsbI, PsbJ, PsbK, PsbL, PsbM, PsbT, PsbX, PsbY, PsbZ, Psb30/Ycf12, peripheral proteins PsbO, CyanoQ (PsbQ), PsbU, PsbV and a large number of cofactors. It forms dimeric complexes.</text>
</comment>
<evidence type="ECO:0000256" key="9">
    <source>
        <dbReference type="ARBA" id="ARBA00023276"/>
    </source>
</evidence>
<keyword evidence="4 10" id="KW-0602">Photosynthesis</keyword>
<feature type="transmembrane region" description="Helical" evidence="12">
    <location>
        <begin position="104"/>
        <end position="126"/>
    </location>
</feature>
<comment type="similarity">
    <text evidence="2 10 11">Belongs to the PsbZ family.</text>
</comment>
<comment type="subcellular location">
    <subcellularLocation>
        <location evidence="10">Cellular thylakoid membrane</location>
        <topology evidence="10">Multi-pass membrane protein</topology>
    </subcellularLocation>
    <subcellularLocation>
        <location evidence="1">Membrane</location>
        <topology evidence="1">Multi-pass membrane protein</topology>
    </subcellularLocation>
</comment>
<keyword evidence="5 10" id="KW-0812">Transmembrane</keyword>
<gene>
    <name evidence="10" type="primary">psbZ</name>
    <name evidence="13" type="ORF">NIES80_37030</name>
</gene>
<evidence type="ECO:0000256" key="4">
    <source>
        <dbReference type="ARBA" id="ARBA00022531"/>
    </source>
</evidence>
<comment type="function">
    <text evidence="10">May control the interaction of photosystem II (PSII) cores with the light-harvesting antenna, regulates electron flow through the 2 photosystem reaction centers. PSII is a light-driven water plastoquinone oxidoreductase, using light energy to abstract electrons from H(2)O, generating a proton gradient subsequently used for ATP formation.</text>
</comment>
<dbReference type="NCBIfam" id="TIGR03043">
    <property type="entry name" value="PS_II_psbZ"/>
    <property type="match status" value="1"/>
</dbReference>
<evidence type="ECO:0000256" key="11">
    <source>
        <dbReference type="RuleBase" id="RU003472"/>
    </source>
</evidence>
<proteinExistence type="inferred from homology"/>
<name>A0A480AHZ4_9CYAN</name>
<protein>
    <recommendedName>
        <fullName evidence="10 11">Photosystem II reaction center protein Z</fullName>
        <shortName evidence="10">PSII-Z</shortName>
    </recommendedName>
</protein>
<dbReference type="GO" id="GO:0009539">
    <property type="term" value="C:photosystem II reaction center"/>
    <property type="evidence" value="ECO:0007669"/>
    <property type="project" value="InterPro"/>
</dbReference>
<evidence type="ECO:0000256" key="6">
    <source>
        <dbReference type="ARBA" id="ARBA00022989"/>
    </source>
</evidence>
<evidence type="ECO:0000256" key="3">
    <source>
        <dbReference type="ARBA" id="ARBA00022469"/>
    </source>
</evidence>
<dbReference type="EMBL" id="BJCF01000061">
    <property type="protein sequence ID" value="GCL43982.1"/>
    <property type="molecule type" value="Genomic_DNA"/>
</dbReference>
<sequence length="127" mass="14830">MSSGQFSQEKTDWKIRHDQLLQTRRKILIDQVMPCEFRRFAENHSDYKQQHTWGKLRFRYVGKNKMTTVFQIALISLVLFSFVLVIGVPVVYATPQNWVESKKLLWVGSGIWAALVVLVAILNFFVV</sequence>
<evidence type="ECO:0000256" key="1">
    <source>
        <dbReference type="ARBA" id="ARBA00004141"/>
    </source>
</evidence>
<comment type="caution">
    <text evidence="13">The sequence shown here is derived from an EMBL/GenBank/DDBJ whole genome shotgun (WGS) entry which is preliminary data.</text>
</comment>
<keyword evidence="9 10" id="KW-0604">Photosystem II</keyword>
<dbReference type="InterPro" id="IPR002644">
    <property type="entry name" value="PSII_PsbZ"/>
</dbReference>
<dbReference type="SUPFAM" id="SSF161055">
    <property type="entry name" value="PsbZ-like"/>
    <property type="match status" value="1"/>
</dbReference>
<comment type="function">
    <text evidence="11">Controls the interaction of photosystem II (PSII) cores with the light-harvesting antenna, regulates electron flow through the 2 photosystem reaction centers. PSII is a light-driven water plastoquinone oxidoreductase, using light energy to abstract electrons from H(2)O, generating a proton gradient subsequently used for ATP formation.</text>
</comment>
<dbReference type="InterPro" id="IPR036512">
    <property type="entry name" value="PSII_PsbZ_sf"/>
</dbReference>
<keyword evidence="3 10" id="KW-0674">Reaction center</keyword>
<keyword evidence="6 10" id="KW-1133">Transmembrane helix</keyword>
<dbReference type="Proteomes" id="UP000299367">
    <property type="component" value="Unassembled WGS sequence"/>
</dbReference>
<evidence type="ECO:0000256" key="12">
    <source>
        <dbReference type="SAM" id="Phobius"/>
    </source>
</evidence>
<evidence type="ECO:0000256" key="7">
    <source>
        <dbReference type="ARBA" id="ARBA00023078"/>
    </source>
</evidence>
<dbReference type="AlphaFoldDB" id="A0A480AHZ4"/>